<proteinExistence type="predicted"/>
<dbReference type="RefSeq" id="WP_064538153.1">
    <property type="nucleotide sequence ID" value="NZ_MADO01000149.1"/>
</dbReference>
<accession>A0A199P9A3</accession>
<evidence type="ECO:0000313" key="3">
    <source>
        <dbReference type="Proteomes" id="UP000093858"/>
    </source>
</evidence>
<keyword evidence="1" id="KW-0472">Membrane</keyword>
<name>A0A199P9A3_9XANT</name>
<feature type="transmembrane region" description="Helical" evidence="1">
    <location>
        <begin position="37"/>
        <end position="66"/>
    </location>
</feature>
<dbReference type="AlphaFoldDB" id="A0A199P9A3"/>
<keyword evidence="1" id="KW-1133">Transmembrane helix</keyword>
<reference evidence="2 3" key="1">
    <citation type="submission" date="2016-04" db="EMBL/GenBank/DDBJ databases">
        <title>Xanthomonas translucens phylogeny.</title>
        <authorList>
            <person name="Langlois P."/>
        </authorList>
    </citation>
    <scope>NUCLEOTIDE SEQUENCE [LARGE SCALE GENOMIC DNA]</scope>
    <source>
        <strain evidence="2 3">B99</strain>
    </source>
</reference>
<evidence type="ECO:0000256" key="1">
    <source>
        <dbReference type="SAM" id="Phobius"/>
    </source>
</evidence>
<sequence length="76" mass="8264">MRLWQALAGLNAAVVGLLAAALYGLPWRDGIRSPPDLLVGALGLVLMARLQRPALWVVAWCAAMAATGHRPRYCRR</sequence>
<comment type="caution">
    <text evidence="2">The sequence shown here is derived from an EMBL/GenBank/DDBJ whole genome shotgun (WGS) entry which is preliminary data.</text>
</comment>
<keyword evidence="1" id="KW-0812">Transmembrane</keyword>
<feature type="transmembrane region" description="Helical" evidence="1">
    <location>
        <begin position="7"/>
        <end position="25"/>
    </location>
</feature>
<organism evidence="2 3">
    <name type="scientific">Xanthomonas graminis pv. poae</name>
    <dbReference type="NCBI Taxonomy" id="227946"/>
    <lineage>
        <taxon>Bacteria</taxon>
        <taxon>Pseudomonadati</taxon>
        <taxon>Pseudomonadota</taxon>
        <taxon>Gammaproteobacteria</taxon>
        <taxon>Lysobacterales</taxon>
        <taxon>Lysobacteraceae</taxon>
        <taxon>Xanthomonas</taxon>
        <taxon>Xanthomonas translucens group</taxon>
        <taxon>Xanthomonas graminis</taxon>
    </lineage>
</organism>
<evidence type="ECO:0000313" key="2">
    <source>
        <dbReference type="EMBL" id="OAX57586.1"/>
    </source>
</evidence>
<dbReference type="EMBL" id="LWSU01000021">
    <property type="protein sequence ID" value="OAX57586.1"/>
    <property type="molecule type" value="Genomic_DNA"/>
</dbReference>
<protein>
    <submittedName>
        <fullName evidence="2">Uncharacterized protein</fullName>
    </submittedName>
</protein>
<gene>
    <name evidence="2" type="ORF">A6R73_09650</name>
</gene>
<dbReference type="Proteomes" id="UP000093858">
    <property type="component" value="Unassembled WGS sequence"/>
</dbReference>